<keyword evidence="2 3" id="KW-0129">CBS domain</keyword>
<dbReference type="GO" id="GO:0005737">
    <property type="term" value="C:cytoplasm"/>
    <property type="evidence" value="ECO:0007669"/>
    <property type="project" value="TreeGrafter"/>
</dbReference>
<dbReference type="Gene3D" id="3.10.580.10">
    <property type="entry name" value="CBS-domain"/>
    <property type="match status" value="1"/>
</dbReference>
<dbReference type="PANTHER" id="PTHR13780">
    <property type="entry name" value="AMP-ACTIVATED PROTEIN KINASE, GAMMA REGULATORY SUBUNIT"/>
    <property type="match status" value="1"/>
</dbReference>
<sequence length="402" mass="41946">LIPLSGNTRSLHSSRARMAASILSHVVSDLCIGKPAVRVLPPSTPIAAALATLRAGADPFVFVDAAPPDAKKTAVLSVVKVSVAEILCYVCGDGGNLSDPAAALGRPVSVLTAVVGDHGVTRRVDPQTSLLDAIDALLANNSHSLVVPLHARARKKHHHVSAGYCVLTQQDIVRHLFGSISLFSPVAALSVSSLGLVRRDDVHAVHVDDDALDAIPLLRRSIGQGTAVAVVADDDALVGEICPGVLGSCDDVESVSAAFATLSAGDAMTYIDCYFSPPEFLLRSIRAELTGKGLHAMCDLMDAAYTTDVGALSSSSTSSDEECLPLAPARRARKMSSGSFRWRSTEDVAACHAESSLVAVMAQALAHRVGHVWVVDELSGALVGVVSCADVLAVLRDHLRPE</sequence>
<dbReference type="SMART" id="SM00116">
    <property type="entry name" value="CBS"/>
    <property type="match status" value="1"/>
</dbReference>
<evidence type="ECO:0000256" key="1">
    <source>
        <dbReference type="ARBA" id="ARBA00022737"/>
    </source>
</evidence>
<keyword evidence="1" id="KW-0677">Repeat</keyword>
<dbReference type="PANTHER" id="PTHR13780:SF56">
    <property type="entry name" value="OS04G0679600 PROTEIN"/>
    <property type="match status" value="1"/>
</dbReference>
<dbReference type="InterPro" id="IPR000644">
    <property type="entry name" value="CBS_dom"/>
</dbReference>
<protein>
    <recommendedName>
        <fullName evidence="4">CBS domain-containing protein</fullName>
    </recommendedName>
</protein>
<dbReference type="GO" id="GO:0005634">
    <property type="term" value="C:nucleus"/>
    <property type="evidence" value="ECO:0007669"/>
    <property type="project" value="TreeGrafter"/>
</dbReference>
<organism evidence="5 6">
    <name type="scientific">Aegilops tauschii subsp. strangulata</name>
    <name type="common">Goatgrass</name>
    <dbReference type="NCBI Taxonomy" id="200361"/>
    <lineage>
        <taxon>Eukaryota</taxon>
        <taxon>Viridiplantae</taxon>
        <taxon>Streptophyta</taxon>
        <taxon>Embryophyta</taxon>
        <taxon>Tracheophyta</taxon>
        <taxon>Spermatophyta</taxon>
        <taxon>Magnoliopsida</taxon>
        <taxon>Liliopsida</taxon>
        <taxon>Poales</taxon>
        <taxon>Poaceae</taxon>
        <taxon>BOP clade</taxon>
        <taxon>Pooideae</taxon>
        <taxon>Triticodae</taxon>
        <taxon>Triticeae</taxon>
        <taxon>Triticinae</taxon>
        <taxon>Aegilops</taxon>
    </lineage>
</organism>
<evidence type="ECO:0000313" key="5">
    <source>
        <dbReference type="EnsemblPlants" id="AET6Gv20617700.1"/>
    </source>
</evidence>
<dbReference type="EnsemblPlants" id="AET6Gv20617700.1">
    <property type="protein sequence ID" value="AET6Gv20617700.1"/>
    <property type="gene ID" value="AET6Gv20617700"/>
</dbReference>
<dbReference type="Gramene" id="AET6Gv20617700.1">
    <property type="protein sequence ID" value="AET6Gv20617700.1"/>
    <property type="gene ID" value="AET6Gv20617700"/>
</dbReference>
<evidence type="ECO:0000313" key="6">
    <source>
        <dbReference type="Proteomes" id="UP000015105"/>
    </source>
</evidence>
<dbReference type="InterPro" id="IPR046342">
    <property type="entry name" value="CBS_dom_sf"/>
</dbReference>
<reference evidence="6" key="1">
    <citation type="journal article" date="2014" name="Science">
        <title>Ancient hybridizations among the ancestral genomes of bread wheat.</title>
        <authorList>
            <consortium name="International Wheat Genome Sequencing Consortium,"/>
            <person name="Marcussen T."/>
            <person name="Sandve S.R."/>
            <person name="Heier L."/>
            <person name="Spannagl M."/>
            <person name="Pfeifer M."/>
            <person name="Jakobsen K.S."/>
            <person name="Wulff B.B."/>
            <person name="Steuernagel B."/>
            <person name="Mayer K.F."/>
            <person name="Olsen O.A."/>
        </authorList>
    </citation>
    <scope>NUCLEOTIDE SEQUENCE [LARGE SCALE GENOMIC DNA]</scope>
    <source>
        <strain evidence="6">cv. AL8/78</strain>
    </source>
</reference>
<reference evidence="5" key="4">
    <citation type="submission" date="2019-03" db="UniProtKB">
        <authorList>
            <consortium name="EnsemblPlants"/>
        </authorList>
    </citation>
    <scope>IDENTIFICATION</scope>
</reference>
<feature type="domain" description="CBS" evidence="4">
    <location>
        <begin position="344"/>
        <end position="402"/>
    </location>
</feature>
<dbReference type="InterPro" id="IPR050511">
    <property type="entry name" value="AMPK_gamma/SDS23_families"/>
</dbReference>
<accession>A0A453P5S8</accession>
<dbReference type="STRING" id="200361.A0A453P5S8"/>
<dbReference type="Pfam" id="PF00571">
    <property type="entry name" value="CBS"/>
    <property type="match status" value="1"/>
</dbReference>
<evidence type="ECO:0000259" key="4">
    <source>
        <dbReference type="PROSITE" id="PS51371"/>
    </source>
</evidence>
<reference evidence="5" key="5">
    <citation type="journal article" date="2021" name="G3 (Bethesda)">
        <title>Aegilops tauschii genome assembly Aet v5.0 features greater sequence contiguity and improved annotation.</title>
        <authorList>
            <person name="Wang L."/>
            <person name="Zhu T."/>
            <person name="Rodriguez J.C."/>
            <person name="Deal K.R."/>
            <person name="Dubcovsky J."/>
            <person name="McGuire P.E."/>
            <person name="Lux T."/>
            <person name="Spannagl M."/>
            <person name="Mayer K.F.X."/>
            <person name="Baldrich P."/>
            <person name="Meyers B.C."/>
            <person name="Huo N."/>
            <person name="Gu Y.Q."/>
            <person name="Zhou H."/>
            <person name="Devos K.M."/>
            <person name="Bennetzen J.L."/>
            <person name="Unver T."/>
            <person name="Budak H."/>
            <person name="Gulick P.J."/>
            <person name="Galiba G."/>
            <person name="Kalapos B."/>
            <person name="Nelson D.R."/>
            <person name="Li P."/>
            <person name="You F.M."/>
            <person name="Luo M.C."/>
            <person name="Dvorak J."/>
        </authorList>
    </citation>
    <scope>NUCLEOTIDE SEQUENCE [LARGE SCALE GENOMIC DNA]</scope>
    <source>
        <strain evidence="5">cv. AL8/78</strain>
    </source>
</reference>
<dbReference type="Proteomes" id="UP000015105">
    <property type="component" value="Chromosome 6D"/>
</dbReference>
<reference evidence="6" key="2">
    <citation type="journal article" date="2017" name="Nat. Plants">
        <title>The Aegilops tauschii genome reveals multiple impacts of transposons.</title>
        <authorList>
            <person name="Zhao G."/>
            <person name="Zou C."/>
            <person name="Li K."/>
            <person name="Wang K."/>
            <person name="Li T."/>
            <person name="Gao L."/>
            <person name="Zhang X."/>
            <person name="Wang H."/>
            <person name="Yang Z."/>
            <person name="Liu X."/>
            <person name="Jiang W."/>
            <person name="Mao L."/>
            <person name="Kong X."/>
            <person name="Jiao Y."/>
            <person name="Jia J."/>
        </authorList>
    </citation>
    <scope>NUCLEOTIDE SEQUENCE [LARGE SCALE GENOMIC DNA]</scope>
    <source>
        <strain evidence="6">cv. AL8/78</strain>
    </source>
</reference>
<dbReference type="SUPFAM" id="SSF54631">
    <property type="entry name" value="CBS-domain pair"/>
    <property type="match status" value="1"/>
</dbReference>
<dbReference type="AlphaFoldDB" id="A0A453P5S8"/>
<evidence type="ECO:0000256" key="2">
    <source>
        <dbReference type="ARBA" id="ARBA00023122"/>
    </source>
</evidence>
<evidence type="ECO:0000256" key="3">
    <source>
        <dbReference type="PROSITE-ProRule" id="PRU00703"/>
    </source>
</evidence>
<reference evidence="5" key="3">
    <citation type="journal article" date="2017" name="Nature">
        <title>Genome sequence of the progenitor of the wheat D genome Aegilops tauschii.</title>
        <authorList>
            <person name="Luo M.C."/>
            <person name="Gu Y.Q."/>
            <person name="Puiu D."/>
            <person name="Wang H."/>
            <person name="Twardziok S.O."/>
            <person name="Deal K.R."/>
            <person name="Huo N."/>
            <person name="Zhu T."/>
            <person name="Wang L."/>
            <person name="Wang Y."/>
            <person name="McGuire P.E."/>
            <person name="Liu S."/>
            <person name="Long H."/>
            <person name="Ramasamy R.K."/>
            <person name="Rodriguez J.C."/>
            <person name="Van S.L."/>
            <person name="Yuan L."/>
            <person name="Wang Z."/>
            <person name="Xia Z."/>
            <person name="Xiao L."/>
            <person name="Anderson O.D."/>
            <person name="Ouyang S."/>
            <person name="Liang Y."/>
            <person name="Zimin A.V."/>
            <person name="Pertea G."/>
            <person name="Qi P."/>
            <person name="Bennetzen J.L."/>
            <person name="Dai X."/>
            <person name="Dawson M.W."/>
            <person name="Muller H.G."/>
            <person name="Kugler K."/>
            <person name="Rivarola-Duarte L."/>
            <person name="Spannagl M."/>
            <person name="Mayer K.F.X."/>
            <person name="Lu F.H."/>
            <person name="Bevan M.W."/>
            <person name="Leroy P."/>
            <person name="Li P."/>
            <person name="You F.M."/>
            <person name="Sun Q."/>
            <person name="Liu Z."/>
            <person name="Lyons E."/>
            <person name="Wicker T."/>
            <person name="Salzberg S.L."/>
            <person name="Devos K.M."/>
            <person name="Dvorak J."/>
        </authorList>
    </citation>
    <scope>NUCLEOTIDE SEQUENCE [LARGE SCALE GENOMIC DNA]</scope>
    <source>
        <strain evidence="5">cv. AL8/78</strain>
    </source>
</reference>
<keyword evidence="6" id="KW-1185">Reference proteome</keyword>
<proteinExistence type="predicted"/>
<dbReference type="PROSITE" id="PS51371">
    <property type="entry name" value="CBS"/>
    <property type="match status" value="1"/>
</dbReference>
<name>A0A453P5S8_AEGTS</name>